<keyword evidence="1" id="KW-1133">Transmembrane helix</keyword>
<evidence type="ECO:0000256" key="1">
    <source>
        <dbReference type="SAM" id="Phobius"/>
    </source>
</evidence>
<gene>
    <name evidence="2" type="ORF">GDO78_000016</name>
</gene>
<dbReference type="EMBL" id="WNTK01000001">
    <property type="protein sequence ID" value="KAG9491297.1"/>
    <property type="molecule type" value="Genomic_DNA"/>
</dbReference>
<protein>
    <submittedName>
        <fullName evidence="2">Uncharacterized protein</fullName>
    </submittedName>
</protein>
<keyword evidence="3" id="KW-1185">Reference proteome</keyword>
<keyword evidence="1" id="KW-0472">Membrane</keyword>
<feature type="transmembrane region" description="Helical" evidence="1">
    <location>
        <begin position="58"/>
        <end position="78"/>
    </location>
</feature>
<dbReference type="AlphaFoldDB" id="A0A8J6FP18"/>
<accession>A0A8J6FP18</accession>
<evidence type="ECO:0000313" key="2">
    <source>
        <dbReference type="EMBL" id="KAG9491297.1"/>
    </source>
</evidence>
<evidence type="ECO:0000313" key="3">
    <source>
        <dbReference type="Proteomes" id="UP000770717"/>
    </source>
</evidence>
<sequence length="96" mass="10883">MDVSSYNLTHYVALGSLTVLYCNFLFRHLVCVCNKLCRTPKLNIVGYKYARIDCSMHCKYGACLGTILYFVFMLKPSVLDLEKPFMSSAVERIPSG</sequence>
<organism evidence="2 3">
    <name type="scientific">Eleutherodactylus coqui</name>
    <name type="common">Puerto Rican coqui</name>
    <dbReference type="NCBI Taxonomy" id="57060"/>
    <lineage>
        <taxon>Eukaryota</taxon>
        <taxon>Metazoa</taxon>
        <taxon>Chordata</taxon>
        <taxon>Craniata</taxon>
        <taxon>Vertebrata</taxon>
        <taxon>Euteleostomi</taxon>
        <taxon>Amphibia</taxon>
        <taxon>Batrachia</taxon>
        <taxon>Anura</taxon>
        <taxon>Neobatrachia</taxon>
        <taxon>Hyloidea</taxon>
        <taxon>Eleutherodactylidae</taxon>
        <taxon>Eleutherodactylinae</taxon>
        <taxon>Eleutherodactylus</taxon>
        <taxon>Eleutherodactylus</taxon>
    </lineage>
</organism>
<dbReference type="Proteomes" id="UP000770717">
    <property type="component" value="Unassembled WGS sequence"/>
</dbReference>
<keyword evidence="1" id="KW-0812">Transmembrane</keyword>
<feature type="transmembrane region" description="Helical" evidence="1">
    <location>
        <begin position="12"/>
        <end position="37"/>
    </location>
</feature>
<comment type="caution">
    <text evidence="2">The sequence shown here is derived from an EMBL/GenBank/DDBJ whole genome shotgun (WGS) entry which is preliminary data.</text>
</comment>
<name>A0A8J6FP18_ELECQ</name>
<reference evidence="2" key="1">
    <citation type="thesis" date="2020" institute="ProQuest LLC" country="789 East Eisenhower Parkway, Ann Arbor, MI, USA">
        <title>Comparative Genomics and Chromosome Evolution.</title>
        <authorList>
            <person name="Mudd A.B."/>
        </authorList>
    </citation>
    <scope>NUCLEOTIDE SEQUENCE</scope>
    <source>
        <strain evidence="2">HN-11 Male</strain>
        <tissue evidence="2">Kidney and liver</tissue>
    </source>
</reference>
<proteinExistence type="predicted"/>